<reference evidence="2" key="1">
    <citation type="journal article" date="2019" name="Int. J. Syst. Evol. Microbiol.">
        <title>The Global Catalogue of Microorganisms (GCM) 10K type strain sequencing project: providing services to taxonomists for standard genome sequencing and annotation.</title>
        <authorList>
            <consortium name="The Broad Institute Genomics Platform"/>
            <consortium name="The Broad Institute Genome Sequencing Center for Infectious Disease"/>
            <person name="Wu L."/>
            <person name="Ma J."/>
        </authorList>
    </citation>
    <scope>NUCLEOTIDE SEQUENCE [LARGE SCALE GENOMIC DNA]</scope>
    <source>
        <strain evidence="2">YIM 94188</strain>
    </source>
</reference>
<dbReference type="Pfam" id="PF10706">
    <property type="entry name" value="Aminoglyc_resit"/>
    <property type="match status" value="1"/>
</dbReference>
<dbReference type="Proteomes" id="UP001596072">
    <property type="component" value="Unassembled WGS sequence"/>
</dbReference>
<organism evidence="1 2">
    <name type="scientific">Nocardioides vastitatis</name>
    <dbReference type="NCBI Taxonomy" id="2568655"/>
    <lineage>
        <taxon>Bacteria</taxon>
        <taxon>Bacillati</taxon>
        <taxon>Actinomycetota</taxon>
        <taxon>Actinomycetes</taxon>
        <taxon>Propionibacteriales</taxon>
        <taxon>Nocardioidaceae</taxon>
        <taxon>Nocardioides</taxon>
    </lineage>
</organism>
<dbReference type="InterPro" id="IPR019646">
    <property type="entry name" value="Aminoglyc_AdlTrfase"/>
</dbReference>
<proteinExistence type="predicted"/>
<protein>
    <submittedName>
        <fullName evidence="1">Nucleotidyltransferase domain-containing protein</fullName>
    </submittedName>
</protein>
<sequence>MDLVDVLHVLDAVHSTGCRFWLEGGWGVDALVGRQTRPHRDVDIDFDADYETDVLDVLADAGYTIETDWRPNRVELSAPGARWVDLHPLVIDHTGDARQAALGGGWHTFDRSFFTTGVLGGVTVPCVSAEAQRLFHSGYELRAVDHLDLAQLDRCETRSSPLRGRPVHPEGGLRPR</sequence>
<gene>
    <name evidence="1" type="ORF">ACFPQB_20960</name>
</gene>
<comment type="caution">
    <text evidence="1">The sequence shown here is derived from an EMBL/GenBank/DDBJ whole genome shotgun (WGS) entry which is preliminary data.</text>
</comment>
<accession>A0ABW0ZS38</accession>
<evidence type="ECO:0000313" key="2">
    <source>
        <dbReference type="Proteomes" id="UP001596072"/>
    </source>
</evidence>
<evidence type="ECO:0000313" key="1">
    <source>
        <dbReference type="EMBL" id="MFC5731395.1"/>
    </source>
</evidence>
<name>A0ABW0ZS38_9ACTN</name>
<dbReference type="RefSeq" id="WP_136436496.1">
    <property type="nucleotide sequence ID" value="NZ_JBHSNS010000015.1"/>
</dbReference>
<dbReference type="Gene3D" id="3.30.460.40">
    <property type="match status" value="1"/>
</dbReference>
<dbReference type="EMBL" id="JBHSNS010000015">
    <property type="protein sequence ID" value="MFC5731395.1"/>
    <property type="molecule type" value="Genomic_DNA"/>
</dbReference>
<keyword evidence="2" id="KW-1185">Reference proteome</keyword>